<dbReference type="EMBL" id="JAHESD010000045">
    <property type="protein sequence ID" value="MBT1705037.1"/>
    <property type="molecule type" value="Genomic_DNA"/>
</dbReference>
<feature type="transmembrane region" description="Helical" evidence="5">
    <location>
        <begin position="9"/>
        <end position="26"/>
    </location>
</feature>
<gene>
    <name evidence="7" type="ORF">KK060_17220</name>
</gene>
<feature type="transmembrane region" description="Helical" evidence="5">
    <location>
        <begin position="235"/>
        <end position="254"/>
    </location>
</feature>
<dbReference type="InterPro" id="IPR051788">
    <property type="entry name" value="MFS_Transporter"/>
</dbReference>
<reference evidence="7 8" key="1">
    <citation type="submission" date="2021-05" db="EMBL/GenBank/DDBJ databases">
        <title>A Polyphasic approach of four new species of the genus Ohtaekwangia: Ohtaekwangia histidinii sp. nov., Ohtaekwangia cretensis sp. nov., Ohtaekwangia indiensis sp. nov., Ohtaekwangia reichenbachii sp. nov. from diverse environment.</title>
        <authorList>
            <person name="Octaviana S."/>
        </authorList>
    </citation>
    <scope>NUCLEOTIDE SEQUENCE [LARGE SCALE GENOMIC DNA]</scope>
    <source>
        <strain evidence="7 8">PWU20</strain>
    </source>
</reference>
<feature type="domain" description="Major facilitator superfamily (MFS) profile" evidence="6">
    <location>
        <begin position="7"/>
        <end position="377"/>
    </location>
</feature>
<evidence type="ECO:0000313" key="8">
    <source>
        <dbReference type="Proteomes" id="UP000772618"/>
    </source>
</evidence>
<feature type="transmembrane region" description="Helical" evidence="5">
    <location>
        <begin position="161"/>
        <end position="182"/>
    </location>
</feature>
<dbReference type="PANTHER" id="PTHR23514">
    <property type="entry name" value="BYPASS OF STOP CODON PROTEIN 6"/>
    <property type="match status" value="1"/>
</dbReference>
<keyword evidence="2 5" id="KW-0812">Transmembrane</keyword>
<organism evidence="7 8">
    <name type="scientific">Chryseosolibacter indicus</name>
    <dbReference type="NCBI Taxonomy" id="2782351"/>
    <lineage>
        <taxon>Bacteria</taxon>
        <taxon>Pseudomonadati</taxon>
        <taxon>Bacteroidota</taxon>
        <taxon>Cytophagia</taxon>
        <taxon>Cytophagales</taxon>
        <taxon>Chryseotaleaceae</taxon>
        <taxon>Chryseosolibacter</taxon>
    </lineage>
</organism>
<dbReference type="PANTHER" id="PTHR23514:SF13">
    <property type="entry name" value="INNER MEMBRANE PROTEIN YBJJ"/>
    <property type="match status" value="1"/>
</dbReference>
<evidence type="ECO:0000256" key="5">
    <source>
        <dbReference type="SAM" id="Phobius"/>
    </source>
</evidence>
<dbReference type="Pfam" id="PF07690">
    <property type="entry name" value="MFS_1"/>
    <property type="match status" value="1"/>
</dbReference>
<sequence>MDLRGKQRFFLSVFYFLSGFCFSSWASRIPTIKAEFEFNEAELGTILLFMPFSSLCGIPISGWLVSRYDSRVPLTFAFVFLAVAIFGIGMATSTVALIASICLFAFSMRILNISMNTQAVGLQKLYEKRINGSFHGLWSTGGIVGVGFSTLLVGMKTDISVHLTVVALITLAVTFISFSNLIKNDRTTSGNKLNLRKPDPYIMYLGLLVLFASICEGGMFDWGGVYFREVVKVELFTLGYLLFMVCMAISRFASDRVIESIGLARTYILSSSLIIIGITLSVLFATFWTSLIGFCFVGFGTASIFPMTLLLAGSSKKYSPGMGISIVATYGIVGMFVGPALIGYLAHAFNLRLAFIAFGIAGLMLIPISQLFFKHQKREPEEKMV</sequence>
<feature type="transmembrane region" description="Helical" evidence="5">
    <location>
        <begin position="97"/>
        <end position="115"/>
    </location>
</feature>
<feature type="transmembrane region" description="Helical" evidence="5">
    <location>
        <begin position="353"/>
        <end position="373"/>
    </location>
</feature>
<comment type="caution">
    <text evidence="7">The sequence shown here is derived from an EMBL/GenBank/DDBJ whole genome shotgun (WGS) entry which is preliminary data.</text>
</comment>
<protein>
    <submittedName>
        <fullName evidence="7">MFS transporter</fullName>
    </submittedName>
</protein>
<evidence type="ECO:0000256" key="3">
    <source>
        <dbReference type="ARBA" id="ARBA00022989"/>
    </source>
</evidence>
<evidence type="ECO:0000259" key="6">
    <source>
        <dbReference type="PROSITE" id="PS50850"/>
    </source>
</evidence>
<accession>A0ABS5VW38</accession>
<dbReference type="CDD" id="cd17393">
    <property type="entry name" value="MFS_MosC_like"/>
    <property type="match status" value="1"/>
</dbReference>
<feature type="transmembrane region" description="Helical" evidence="5">
    <location>
        <begin position="291"/>
        <end position="312"/>
    </location>
</feature>
<feature type="transmembrane region" description="Helical" evidence="5">
    <location>
        <begin position="266"/>
        <end position="285"/>
    </location>
</feature>
<evidence type="ECO:0000313" key="7">
    <source>
        <dbReference type="EMBL" id="MBT1705037.1"/>
    </source>
</evidence>
<evidence type="ECO:0000256" key="1">
    <source>
        <dbReference type="ARBA" id="ARBA00004141"/>
    </source>
</evidence>
<feature type="transmembrane region" description="Helical" evidence="5">
    <location>
        <begin position="46"/>
        <end position="65"/>
    </location>
</feature>
<dbReference type="InterPro" id="IPR036259">
    <property type="entry name" value="MFS_trans_sf"/>
</dbReference>
<name>A0ABS5VW38_9BACT</name>
<feature type="transmembrane region" description="Helical" evidence="5">
    <location>
        <begin position="136"/>
        <end position="155"/>
    </location>
</feature>
<comment type="subcellular location">
    <subcellularLocation>
        <location evidence="1">Membrane</location>
        <topology evidence="1">Multi-pass membrane protein</topology>
    </subcellularLocation>
</comment>
<feature type="transmembrane region" description="Helical" evidence="5">
    <location>
        <begin position="324"/>
        <end position="347"/>
    </location>
</feature>
<feature type="transmembrane region" description="Helical" evidence="5">
    <location>
        <begin position="72"/>
        <end position="91"/>
    </location>
</feature>
<keyword evidence="4 5" id="KW-0472">Membrane</keyword>
<feature type="transmembrane region" description="Helical" evidence="5">
    <location>
        <begin position="202"/>
        <end position="223"/>
    </location>
</feature>
<dbReference type="InterPro" id="IPR011701">
    <property type="entry name" value="MFS"/>
</dbReference>
<keyword evidence="8" id="KW-1185">Reference proteome</keyword>
<proteinExistence type="predicted"/>
<evidence type="ECO:0000256" key="4">
    <source>
        <dbReference type="ARBA" id="ARBA00023136"/>
    </source>
</evidence>
<dbReference type="InterPro" id="IPR020846">
    <property type="entry name" value="MFS_dom"/>
</dbReference>
<evidence type="ECO:0000256" key="2">
    <source>
        <dbReference type="ARBA" id="ARBA00022692"/>
    </source>
</evidence>
<dbReference type="PROSITE" id="PS50850">
    <property type="entry name" value="MFS"/>
    <property type="match status" value="1"/>
</dbReference>
<dbReference type="SUPFAM" id="SSF103473">
    <property type="entry name" value="MFS general substrate transporter"/>
    <property type="match status" value="1"/>
</dbReference>
<dbReference type="Gene3D" id="1.20.1250.20">
    <property type="entry name" value="MFS general substrate transporter like domains"/>
    <property type="match status" value="2"/>
</dbReference>
<keyword evidence="3 5" id="KW-1133">Transmembrane helix</keyword>
<dbReference type="Proteomes" id="UP000772618">
    <property type="component" value="Unassembled WGS sequence"/>
</dbReference>